<dbReference type="EMBL" id="ML208351">
    <property type="protein sequence ID" value="TFK68460.1"/>
    <property type="molecule type" value="Genomic_DNA"/>
</dbReference>
<feature type="non-terminal residue" evidence="1">
    <location>
        <position position="1"/>
    </location>
</feature>
<reference evidence="1 2" key="1">
    <citation type="journal article" date="2019" name="Nat. Ecol. Evol.">
        <title>Megaphylogeny resolves global patterns of mushroom evolution.</title>
        <authorList>
            <person name="Varga T."/>
            <person name="Krizsan K."/>
            <person name="Foldi C."/>
            <person name="Dima B."/>
            <person name="Sanchez-Garcia M."/>
            <person name="Sanchez-Ramirez S."/>
            <person name="Szollosi G.J."/>
            <person name="Szarkandi J.G."/>
            <person name="Papp V."/>
            <person name="Albert L."/>
            <person name="Andreopoulos W."/>
            <person name="Angelini C."/>
            <person name="Antonin V."/>
            <person name="Barry K.W."/>
            <person name="Bougher N.L."/>
            <person name="Buchanan P."/>
            <person name="Buyck B."/>
            <person name="Bense V."/>
            <person name="Catcheside P."/>
            <person name="Chovatia M."/>
            <person name="Cooper J."/>
            <person name="Damon W."/>
            <person name="Desjardin D."/>
            <person name="Finy P."/>
            <person name="Geml J."/>
            <person name="Haridas S."/>
            <person name="Hughes K."/>
            <person name="Justo A."/>
            <person name="Karasinski D."/>
            <person name="Kautmanova I."/>
            <person name="Kiss B."/>
            <person name="Kocsube S."/>
            <person name="Kotiranta H."/>
            <person name="LaButti K.M."/>
            <person name="Lechner B.E."/>
            <person name="Liimatainen K."/>
            <person name="Lipzen A."/>
            <person name="Lukacs Z."/>
            <person name="Mihaltcheva S."/>
            <person name="Morgado L.N."/>
            <person name="Niskanen T."/>
            <person name="Noordeloos M.E."/>
            <person name="Ohm R.A."/>
            <person name="Ortiz-Santana B."/>
            <person name="Ovrebo C."/>
            <person name="Racz N."/>
            <person name="Riley R."/>
            <person name="Savchenko A."/>
            <person name="Shiryaev A."/>
            <person name="Soop K."/>
            <person name="Spirin V."/>
            <person name="Szebenyi C."/>
            <person name="Tomsovsky M."/>
            <person name="Tulloss R.E."/>
            <person name="Uehling J."/>
            <person name="Grigoriev I.V."/>
            <person name="Vagvolgyi C."/>
            <person name="Papp T."/>
            <person name="Martin F.M."/>
            <person name="Miettinen O."/>
            <person name="Hibbett D.S."/>
            <person name="Nagy L.G."/>
        </authorList>
    </citation>
    <scope>NUCLEOTIDE SEQUENCE [LARGE SCALE GENOMIC DNA]</scope>
    <source>
        <strain evidence="1 2">NL-1719</strain>
    </source>
</reference>
<proteinExistence type="predicted"/>
<accession>A0ACD3ARW9</accession>
<dbReference type="Proteomes" id="UP000308600">
    <property type="component" value="Unassembled WGS sequence"/>
</dbReference>
<protein>
    <submittedName>
        <fullName evidence="1">Uncharacterized protein</fullName>
    </submittedName>
</protein>
<evidence type="ECO:0000313" key="1">
    <source>
        <dbReference type="EMBL" id="TFK68460.1"/>
    </source>
</evidence>
<keyword evidence="2" id="KW-1185">Reference proteome</keyword>
<organism evidence="1 2">
    <name type="scientific">Pluteus cervinus</name>
    <dbReference type="NCBI Taxonomy" id="181527"/>
    <lineage>
        <taxon>Eukaryota</taxon>
        <taxon>Fungi</taxon>
        <taxon>Dikarya</taxon>
        <taxon>Basidiomycota</taxon>
        <taxon>Agaricomycotina</taxon>
        <taxon>Agaricomycetes</taxon>
        <taxon>Agaricomycetidae</taxon>
        <taxon>Agaricales</taxon>
        <taxon>Pluteineae</taxon>
        <taxon>Pluteaceae</taxon>
        <taxon>Pluteus</taxon>
    </lineage>
</organism>
<gene>
    <name evidence="1" type="ORF">BDN72DRAFT_736659</name>
</gene>
<evidence type="ECO:0000313" key="2">
    <source>
        <dbReference type="Proteomes" id="UP000308600"/>
    </source>
</evidence>
<name>A0ACD3ARW9_9AGAR</name>
<sequence>GLEKYQPDDSRETRLLGRFPMRNRFISDYIYDKTGKRRTAKQVGSRLQQLRDTCGGKRLLNLLAPCRRQVGPSSSRTYEF</sequence>
<feature type="non-terminal residue" evidence="1">
    <location>
        <position position="80"/>
    </location>
</feature>